<dbReference type="InterPro" id="IPR027973">
    <property type="entry name" value="FSAF1-like"/>
</dbReference>
<proteinExistence type="predicted"/>
<keyword evidence="3" id="KW-1185">Reference proteome</keyword>
<evidence type="ECO:0000313" key="3">
    <source>
        <dbReference type="Proteomes" id="UP001417504"/>
    </source>
</evidence>
<sequence>MYNKKSKQKSGKEGDSSSSMTSGFVDSNGKFMDIKKLMRDVQFFGSSNMLWKERKELENRKVVSLGGKPPKKQRLPLSIARVTMKKQRERELEIQKENLILNRFERKPTGKSSTLTTKRRTEDKILKSSEGHFSRGVLNVKHLLQSERENSQNMQFNSNGKKKKGGKRRGGDKKKGGKRR</sequence>
<feature type="compositionally biased region" description="Basic and acidic residues" evidence="1">
    <location>
        <begin position="119"/>
        <end position="128"/>
    </location>
</feature>
<accession>A0AAP0EK96</accession>
<reference evidence="2 3" key="1">
    <citation type="submission" date="2024-01" db="EMBL/GenBank/DDBJ databases">
        <title>Genome assemblies of Stephania.</title>
        <authorList>
            <person name="Yang L."/>
        </authorList>
    </citation>
    <scope>NUCLEOTIDE SEQUENCE [LARGE SCALE GENOMIC DNA]</scope>
    <source>
        <strain evidence="2">QJT</strain>
        <tissue evidence="2">Leaf</tissue>
    </source>
</reference>
<gene>
    <name evidence="2" type="ORF">Sjap_024205</name>
</gene>
<dbReference type="EMBL" id="JBBNAE010000010">
    <property type="protein sequence ID" value="KAK9091028.1"/>
    <property type="molecule type" value="Genomic_DNA"/>
</dbReference>
<protein>
    <submittedName>
        <fullName evidence="2">Uncharacterized protein</fullName>
    </submittedName>
</protein>
<feature type="region of interest" description="Disordered" evidence="1">
    <location>
        <begin position="1"/>
        <end position="27"/>
    </location>
</feature>
<name>A0AAP0EK96_9MAGN</name>
<comment type="caution">
    <text evidence="2">The sequence shown here is derived from an EMBL/GenBank/DDBJ whole genome shotgun (WGS) entry which is preliminary data.</text>
</comment>
<feature type="region of interest" description="Disordered" evidence="1">
    <location>
        <begin position="109"/>
        <end position="128"/>
    </location>
</feature>
<dbReference type="AlphaFoldDB" id="A0AAP0EK96"/>
<dbReference type="Pfam" id="PF15375">
    <property type="entry name" value="FSAF1"/>
    <property type="match status" value="1"/>
</dbReference>
<dbReference type="GO" id="GO:0000462">
    <property type="term" value="P:maturation of SSU-rRNA from tricistronic rRNA transcript (SSU-rRNA, 5.8S rRNA, LSU-rRNA)"/>
    <property type="evidence" value="ECO:0007669"/>
    <property type="project" value="TreeGrafter"/>
</dbReference>
<dbReference type="PANTHER" id="PTHR28096">
    <property type="entry name" value="PROTEIN FAF1"/>
    <property type="match status" value="1"/>
</dbReference>
<feature type="compositionally biased region" description="Polar residues" evidence="1">
    <location>
        <begin position="16"/>
        <end position="25"/>
    </location>
</feature>
<dbReference type="PANTHER" id="PTHR28096:SF1">
    <property type="entry name" value="PROTEIN FAF1"/>
    <property type="match status" value="1"/>
</dbReference>
<organism evidence="2 3">
    <name type="scientific">Stephania japonica</name>
    <dbReference type="NCBI Taxonomy" id="461633"/>
    <lineage>
        <taxon>Eukaryota</taxon>
        <taxon>Viridiplantae</taxon>
        <taxon>Streptophyta</taxon>
        <taxon>Embryophyta</taxon>
        <taxon>Tracheophyta</taxon>
        <taxon>Spermatophyta</taxon>
        <taxon>Magnoliopsida</taxon>
        <taxon>Ranunculales</taxon>
        <taxon>Menispermaceae</taxon>
        <taxon>Menispermoideae</taxon>
        <taxon>Cissampelideae</taxon>
        <taxon>Stephania</taxon>
    </lineage>
</organism>
<dbReference type="GO" id="GO:0005730">
    <property type="term" value="C:nucleolus"/>
    <property type="evidence" value="ECO:0007669"/>
    <property type="project" value="TreeGrafter"/>
</dbReference>
<dbReference type="InterPro" id="IPR053030">
    <property type="entry name" value="Ribosomal_biogenesis_FAF1-like"/>
</dbReference>
<feature type="compositionally biased region" description="Basic residues" evidence="1">
    <location>
        <begin position="160"/>
        <end position="180"/>
    </location>
</feature>
<dbReference type="Proteomes" id="UP001417504">
    <property type="component" value="Unassembled WGS sequence"/>
</dbReference>
<evidence type="ECO:0000256" key="1">
    <source>
        <dbReference type="SAM" id="MobiDB-lite"/>
    </source>
</evidence>
<evidence type="ECO:0000313" key="2">
    <source>
        <dbReference type="EMBL" id="KAK9091028.1"/>
    </source>
</evidence>
<feature type="region of interest" description="Disordered" evidence="1">
    <location>
        <begin position="146"/>
        <end position="180"/>
    </location>
</feature>